<keyword evidence="2" id="KW-1185">Reference proteome</keyword>
<protein>
    <submittedName>
        <fullName evidence="1">Uncharacterized protein</fullName>
    </submittedName>
</protein>
<name>A0A4Q4KNG9_9FLAO</name>
<dbReference type="OrthoDB" id="956078at2"/>
<organism evidence="1 2">
    <name type="scientific">Brumimicrobium glaciale</name>
    <dbReference type="NCBI Taxonomy" id="200475"/>
    <lineage>
        <taxon>Bacteria</taxon>
        <taxon>Pseudomonadati</taxon>
        <taxon>Bacteroidota</taxon>
        <taxon>Flavobacteriia</taxon>
        <taxon>Flavobacteriales</taxon>
        <taxon>Crocinitomicaceae</taxon>
        <taxon>Brumimicrobium</taxon>
    </lineage>
</organism>
<dbReference type="Proteomes" id="UP000293952">
    <property type="component" value="Unassembled WGS sequence"/>
</dbReference>
<evidence type="ECO:0000313" key="2">
    <source>
        <dbReference type="Proteomes" id="UP000293952"/>
    </source>
</evidence>
<sequence length="158" mass="17891">MAFILDLGSNKLIKVEIISASGKMPTKKDGWKFDWKILSKEKGSESYVLRLKDTSQNIEGILQLKVESNMLIMDVIEIAPHNLGSTNKRYDFVAGCLIAFACRESLKMQGDYRGFVTFTSKTNLISWCKSKYGATQAIGQRMYIDDVVGLKLINKYLY</sequence>
<dbReference type="EMBL" id="SETE01000002">
    <property type="protein sequence ID" value="RYM34993.1"/>
    <property type="molecule type" value="Genomic_DNA"/>
</dbReference>
<dbReference type="RefSeq" id="WP_130093001.1">
    <property type="nucleotide sequence ID" value="NZ_SETE01000002.1"/>
</dbReference>
<reference evidence="1 2" key="1">
    <citation type="submission" date="2019-02" db="EMBL/GenBank/DDBJ databases">
        <title>Genome sequence of the sea-ice species Brumimicrobium glaciale.</title>
        <authorList>
            <person name="Bowman J.P."/>
        </authorList>
    </citation>
    <scope>NUCLEOTIDE SEQUENCE [LARGE SCALE GENOMIC DNA]</scope>
    <source>
        <strain evidence="1 2">IC156</strain>
    </source>
</reference>
<gene>
    <name evidence="1" type="ORF">ERX46_06365</name>
</gene>
<comment type="caution">
    <text evidence="1">The sequence shown here is derived from an EMBL/GenBank/DDBJ whole genome shotgun (WGS) entry which is preliminary data.</text>
</comment>
<evidence type="ECO:0000313" key="1">
    <source>
        <dbReference type="EMBL" id="RYM34993.1"/>
    </source>
</evidence>
<accession>A0A4Q4KNG9</accession>
<dbReference type="AlphaFoldDB" id="A0A4Q4KNG9"/>
<proteinExistence type="predicted"/>